<dbReference type="InterPro" id="IPR051260">
    <property type="entry name" value="Diverse_substr_monoxygenases"/>
</dbReference>
<gene>
    <name evidence="8" type="ORF">LMUR_13119</name>
</gene>
<feature type="binding site" evidence="6">
    <location>
        <position position="93"/>
    </location>
    <ligand>
        <name>FMN</name>
        <dbReference type="ChEBI" id="CHEBI:58210"/>
    </ligand>
</feature>
<keyword evidence="2 6" id="KW-0288">FMN</keyword>
<name>A0A829R388_LISGR</name>
<dbReference type="NCBIfam" id="TIGR03860">
    <property type="entry name" value="FMN_nitrolo"/>
    <property type="match status" value="1"/>
</dbReference>
<feature type="binding site" evidence="6">
    <location>
        <position position="56"/>
    </location>
    <ligand>
        <name>FMN</name>
        <dbReference type="ChEBI" id="CHEBI:58210"/>
    </ligand>
</feature>
<dbReference type="PANTHER" id="PTHR30011">
    <property type="entry name" value="ALKANESULFONATE MONOOXYGENASE-RELATED"/>
    <property type="match status" value="1"/>
</dbReference>
<comment type="caution">
    <text evidence="8">The sequence shown here is derived from an EMBL/GenBank/DDBJ whole genome shotgun (WGS) entry which is preliminary data.</text>
</comment>
<protein>
    <submittedName>
        <fullName evidence="8">Monooxygenase</fullName>
    </submittedName>
</protein>
<evidence type="ECO:0000256" key="2">
    <source>
        <dbReference type="ARBA" id="ARBA00022643"/>
    </source>
</evidence>
<dbReference type="GO" id="GO:0004497">
    <property type="term" value="F:monooxygenase activity"/>
    <property type="evidence" value="ECO:0007669"/>
    <property type="project" value="UniProtKB-KW"/>
</dbReference>
<evidence type="ECO:0000313" key="9">
    <source>
        <dbReference type="Proteomes" id="UP000019251"/>
    </source>
</evidence>
<sequence length="435" mass="48679">MGKQLEFGTIIHGVGGSMDAWRHPDVDPKASTNLDFYIQRAQTAERGLFSFLFIADGLFISEKSIPHFLNRFEPITILSALALATNHIGLVGTFSTSFTEPFTLARQLASLDKISAGRAGWNLVTSPQEGAARNHSKKNLPPHSERYQIAQEHLDVVRGLWKSWENDAFTYDKESGQFFDSEKLHPLHHKGEYFQVEGPLNVSRSEQGEPVIFQAGSSETGRAFAAKNADAIFTHANSLEEAQAFYQDVKSKAAAYGHDPKIFPGIGPIIGETAEEAEEKYQQYAELVPIEHAVTFLGRFFDDYDFTKHELDEPFPELGDIGKNAFQSTTDRIKRRSRELGQTLREVAIEAATPRPIFIGTKERVADLIEEWFVNEAADGFIISSDNPHGLTDFVDKVIPILQERGLYKTEYASNLLRGNLDLPIPSDQQVIYSE</sequence>
<dbReference type="PIRSF" id="PIRSF000337">
    <property type="entry name" value="NTA_MOA"/>
    <property type="match status" value="1"/>
</dbReference>
<keyword evidence="3" id="KW-0560">Oxidoreductase</keyword>
<reference evidence="8 9" key="1">
    <citation type="submission" date="2012-12" db="EMBL/GenBank/DDBJ databases">
        <title>Novel taxa of Listeriaceae from agricultural environments in the United States.</title>
        <authorList>
            <person name="den Bakker H.C."/>
            <person name="Allred A."/>
            <person name="Warchocki S."/>
            <person name="Wright E.M."/>
            <person name="Burrell A."/>
            <person name="Nightingale K.K."/>
            <person name="Kephart D."/>
            <person name="Wiedmann M."/>
        </authorList>
    </citation>
    <scope>NUCLEOTIDE SEQUENCE [LARGE SCALE GENOMIC DNA]</scope>
    <source>
        <strain evidence="8 9">FSL F6-1183</strain>
    </source>
</reference>
<evidence type="ECO:0000259" key="7">
    <source>
        <dbReference type="Pfam" id="PF00296"/>
    </source>
</evidence>
<proteinExistence type="inferred from homology"/>
<feature type="binding site" evidence="6">
    <location>
        <position position="147"/>
    </location>
    <ligand>
        <name>FMN</name>
        <dbReference type="ChEBI" id="CHEBI:58210"/>
    </ligand>
</feature>
<evidence type="ECO:0000256" key="6">
    <source>
        <dbReference type="PIRSR" id="PIRSR000337-1"/>
    </source>
</evidence>
<comment type="similarity">
    <text evidence="5">Belongs to the NtaA/SnaA/DszA monooxygenase family.</text>
</comment>
<organism evidence="8 9">
    <name type="scientific">Listeria grayi FSL F6-1183</name>
    <dbReference type="NCBI Taxonomy" id="1265827"/>
    <lineage>
        <taxon>Bacteria</taxon>
        <taxon>Bacillati</taxon>
        <taxon>Bacillota</taxon>
        <taxon>Bacilli</taxon>
        <taxon>Bacillales</taxon>
        <taxon>Listeriaceae</taxon>
        <taxon>Listeria</taxon>
    </lineage>
</organism>
<dbReference type="AlphaFoldDB" id="A0A829R388"/>
<feature type="domain" description="Luciferase-like" evidence="7">
    <location>
        <begin position="25"/>
        <end position="373"/>
    </location>
</feature>
<dbReference type="InterPro" id="IPR016215">
    <property type="entry name" value="NTA_MOA"/>
</dbReference>
<dbReference type="Proteomes" id="UP000019251">
    <property type="component" value="Unassembled WGS sequence"/>
</dbReference>
<keyword evidence="4 8" id="KW-0503">Monooxygenase</keyword>
<feature type="binding site" evidence="6">
    <location>
        <position position="217"/>
    </location>
    <ligand>
        <name>FMN</name>
        <dbReference type="ChEBI" id="CHEBI:58210"/>
    </ligand>
</feature>
<accession>A0A829R388</accession>
<keyword evidence="1 6" id="KW-0285">Flavoprotein</keyword>
<evidence type="ECO:0000313" key="8">
    <source>
        <dbReference type="EMBL" id="EUJ26392.1"/>
    </source>
</evidence>
<dbReference type="InterPro" id="IPR036661">
    <property type="entry name" value="Luciferase-like_sf"/>
</dbReference>
<dbReference type="CDD" id="cd01095">
    <property type="entry name" value="Nitrilotriacetate_monoxgenase"/>
    <property type="match status" value="1"/>
</dbReference>
<evidence type="ECO:0000256" key="4">
    <source>
        <dbReference type="ARBA" id="ARBA00023033"/>
    </source>
</evidence>
<evidence type="ECO:0000256" key="3">
    <source>
        <dbReference type="ARBA" id="ARBA00023002"/>
    </source>
</evidence>
<dbReference type="InterPro" id="IPR011251">
    <property type="entry name" value="Luciferase-like_dom"/>
</dbReference>
<dbReference type="Pfam" id="PF00296">
    <property type="entry name" value="Bac_luciferase"/>
    <property type="match status" value="1"/>
</dbReference>
<dbReference type="EMBL" id="AODG01000017">
    <property type="protein sequence ID" value="EUJ26392.1"/>
    <property type="molecule type" value="Genomic_DNA"/>
</dbReference>
<dbReference type="PANTHER" id="PTHR30011:SF16">
    <property type="entry name" value="C2H2 FINGER DOMAIN TRANSCRIPTION FACTOR (EUROFUNG)-RELATED"/>
    <property type="match status" value="1"/>
</dbReference>
<evidence type="ECO:0000256" key="5">
    <source>
        <dbReference type="ARBA" id="ARBA00033748"/>
    </source>
</evidence>
<dbReference type="GO" id="GO:0016705">
    <property type="term" value="F:oxidoreductase activity, acting on paired donors, with incorporation or reduction of molecular oxygen"/>
    <property type="evidence" value="ECO:0007669"/>
    <property type="project" value="InterPro"/>
</dbReference>
<feature type="binding site" evidence="6">
    <location>
        <position position="218"/>
    </location>
    <ligand>
        <name>FMN</name>
        <dbReference type="ChEBI" id="CHEBI:58210"/>
    </ligand>
</feature>
<dbReference type="SUPFAM" id="SSF51679">
    <property type="entry name" value="Bacterial luciferase-like"/>
    <property type="match status" value="1"/>
</dbReference>
<dbReference type="RefSeq" id="WP_036107765.1">
    <property type="nucleotide sequence ID" value="NZ_AODG01000017.1"/>
</dbReference>
<dbReference type="Gene3D" id="3.20.20.30">
    <property type="entry name" value="Luciferase-like domain"/>
    <property type="match status" value="1"/>
</dbReference>
<feature type="binding site" evidence="6">
    <location>
        <position position="143"/>
    </location>
    <ligand>
        <name>FMN</name>
        <dbReference type="ChEBI" id="CHEBI:58210"/>
    </ligand>
</feature>
<evidence type="ECO:0000256" key="1">
    <source>
        <dbReference type="ARBA" id="ARBA00022630"/>
    </source>
</evidence>